<dbReference type="EMBL" id="CP158165">
    <property type="protein sequence ID" value="XBV22860.1"/>
    <property type="molecule type" value="Genomic_DNA"/>
</dbReference>
<organism evidence="1">
    <name type="scientific">Kribbella sp. HUAS MG21</name>
    <dbReference type="NCBI Taxonomy" id="3160966"/>
    <lineage>
        <taxon>Bacteria</taxon>
        <taxon>Bacillati</taxon>
        <taxon>Actinomycetota</taxon>
        <taxon>Actinomycetes</taxon>
        <taxon>Propionibacteriales</taxon>
        <taxon>Kribbellaceae</taxon>
        <taxon>Kribbella</taxon>
    </lineage>
</organism>
<gene>
    <name evidence="1" type="ORF">ABN611_30375</name>
</gene>
<proteinExistence type="predicted"/>
<dbReference type="RefSeq" id="WP_350275699.1">
    <property type="nucleotide sequence ID" value="NZ_CP158165.1"/>
</dbReference>
<dbReference type="SUPFAM" id="SSF55961">
    <property type="entry name" value="Bet v1-like"/>
    <property type="match status" value="1"/>
</dbReference>
<dbReference type="Gene3D" id="3.30.530.20">
    <property type="match status" value="1"/>
</dbReference>
<dbReference type="AlphaFoldDB" id="A0AAU7T855"/>
<dbReference type="InterPro" id="IPR023393">
    <property type="entry name" value="START-like_dom_sf"/>
</dbReference>
<sequence>MTHIEGQTQFRRSPAALFDFLADPRHEPQYNPLVVYAEKLTPGPIGPGTRFRQRIRRFGRTDEIVIDLVDAERPDRLTWRIDSAGLRVHGRQTVTATGDGSSVHWEWDFHLRGVLRLLGPLVGLAGRRLERRVWSDMQRHLDRLELSTGTSAPRG</sequence>
<dbReference type="Pfam" id="PF10604">
    <property type="entry name" value="Polyketide_cyc2"/>
    <property type="match status" value="1"/>
</dbReference>
<name>A0AAU7T855_9ACTN</name>
<protein>
    <submittedName>
        <fullName evidence="1">SRPBCC family protein</fullName>
    </submittedName>
</protein>
<evidence type="ECO:0000313" key="1">
    <source>
        <dbReference type="EMBL" id="XBV22860.1"/>
    </source>
</evidence>
<reference evidence="1" key="1">
    <citation type="submission" date="2024-06" db="EMBL/GenBank/DDBJ databases">
        <title>Kribbella sp. strain HUAS MG21 genome sequences.</title>
        <authorList>
            <person name="Mo P."/>
        </authorList>
    </citation>
    <scope>NUCLEOTIDE SEQUENCE</scope>
    <source>
        <strain evidence="1">HUAS MG21</strain>
    </source>
</reference>
<accession>A0AAU7T855</accession>
<dbReference type="InterPro" id="IPR019587">
    <property type="entry name" value="Polyketide_cyclase/dehydratase"/>
</dbReference>